<proteinExistence type="predicted"/>
<sequence>MTQKTNMAYGDPQAMMKQAAGLFAMHMQRNSTLNRLAGKMPAGTAGAEATLRKQTTQHMPIVRCQDLTRGMGDEIRFNLVNPVSALPIMGDNTAEGKGVGMSLSEAGLRVNQARFPVDGGGTMTNQRSPADYRALMRPVAQSLMDRYADQTLLVHMAGARGFHNNIEWGVPLAGDPKFNDYVVNPVKAPSKNRHFVASGDAVTGVAANGGELKIASTDLFTMDTVDSMRTVLDQIPLPPPIVKFEGDKAASDSPLRVWLLSPAQYNRFAADPKFRQLQASAIARASQANQNPLFLGEAGLWNGFILVKMPRPIRFYAGDEMKYCADKFSEAESGLKIPASFADKFAVDRSVILGGQAVLEAFANTGKHGGMPFFWSEKELDHGNRVETLIGTIRGVAKTRFAVDVGEGEKEITDYGATVVDTVVPLQGGIR</sequence>
<protein>
    <submittedName>
        <fullName evidence="1">Phage associated protein</fullName>
    </submittedName>
</protein>
<dbReference type="Pfam" id="PF13252">
    <property type="entry name" value="Phage_capsid_3"/>
    <property type="match status" value="1"/>
</dbReference>
<dbReference type="Proteomes" id="UP000254176">
    <property type="component" value="Unassembled WGS sequence"/>
</dbReference>
<name>A0A378VPS1_NEIME</name>
<evidence type="ECO:0000313" key="2">
    <source>
        <dbReference type="Proteomes" id="UP000254176"/>
    </source>
</evidence>
<evidence type="ECO:0000313" key="1">
    <source>
        <dbReference type="EMBL" id="SUA19004.1"/>
    </source>
</evidence>
<dbReference type="AlphaFoldDB" id="A0A378VPS1"/>
<organism evidence="1 2">
    <name type="scientific">Neisseria meningitidis</name>
    <dbReference type="NCBI Taxonomy" id="487"/>
    <lineage>
        <taxon>Bacteria</taxon>
        <taxon>Pseudomonadati</taxon>
        <taxon>Pseudomonadota</taxon>
        <taxon>Betaproteobacteria</taxon>
        <taxon>Neisseriales</taxon>
        <taxon>Neisseriaceae</taxon>
        <taxon>Neisseria</taxon>
    </lineage>
</organism>
<dbReference type="RefSeq" id="WP_002256560.1">
    <property type="nucleotide sequence ID" value="NZ_CP020401.2"/>
</dbReference>
<dbReference type="InterPro" id="IPR025267">
    <property type="entry name" value="ORF017-like"/>
</dbReference>
<accession>A0A378VPS1</accession>
<dbReference type="EMBL" id="UGRP01000001">
    <property type="protein sequence ID" value="SUA19004.1"/>
    <property type="molecule type" value="Genomic_DNA"/>
</dbReference>
<gene>
    <name evidence="1" type="ORF">NCTC8554_00689</name>
</gene>
<reference evidence="1 2" key="1">
    <citation type="submission" date="2018-06" db="EMBL/GenBank/DDBJ databases">
        <authorList>
            <consortium name="Pathogen Informatics"/>
            <person name="Doyle S."/>
        </authorList>
    </citation>
    <scope>NUCLEOTIDE SEQUENCE [LARGE SCALE GENOMIC DNA]</scope>
    <source>
        <strain evidence="1 2">NCTC8554</strain>
    </source>
</reference>